<proteinExistence type="predicted"/>
<sequence length="42" mass="4833">MYPGIGRGFDFRPVHVRTFADDLATKDANQRTAAFVRKHLQE</sequence>
<dbReference type="EMBL" id="FPHQ01000053">
    <property type="protein sequence ID" value="SFV76127.1"/>
    <property type="molecule type" value="Genomic_DNA"/>
</dbReference>
<organism evidence="1">
    <name type="scientific">hydrothermal vent metagenome</name>
    <dbReference type="NCBI Taxonomy" id="652676"/>
    <lineage>
        <taxon>unclassified sequences</taxon>
        <taxon>metagenomes</taxon>
        <taxon>ecological metagenomes</taxon>
    </lineage>
</organism>
<evidence type="ECO:0000313" key="1">
    <source>
        <dbReference type="EMBL" id="SFV76127.1"/>
    </source>
</evidence>
<protein>
    <submittedName>
        <fullName evidence="1">Uncharacterized protein</fullName>
    </submittedName>
</protein>
<gene>
    <name evidence="1" type="ORF">MNB_SUP05-10-952</name>
</gene>
<accession>A0A1W1D6R3</accession>
<reference evidence="1" key="1">
    <citation type="submission" date="2016-10" db="EMBL/GenBank/DDBJ databases">
        <authorList>
            <person name="de Groot N.N."/>
        </authorList>
    </citation>
    <scope>NUCLEOTIDE SEQUENCE</scope>
</reference>
<name>A0A1W1D6R3_9ZZZZ</name>
<dbReference type="AlphaFoldDB" id="A0A1W1D6R3"/>